<dbReference type="PANTHER" id="PTHR43757:SF2">
    <property type="entry name" value="AMINOMETHYLTRANSFERASE, MITOCHONDRIAL"/>
    <property type="match status" value="1"/>
</dbReference>
<feature type="domain" description="GCVT N-terminal" evidence="1">
    <location>
        <begin position="18"/>
        <end position="265"/>
    </location>
</feature>
<dbReference type="Pfam" id="PF08669">
    <property type="entry name" value="GCV_T_C"/>
    <property type="match status" value="1"/>
</dbReference>
<reference evidence="3" key="1">
    <citation type="submission" date="2020-05" db="EMBL/GenBank/DDBJ databases">
        <authorList>
            <person name="Chiriac C."/>
            <person name="Salcher M."/>
            <person name="Ghai R."/>
            <person name="Kavagutti S V."/>
        </authorList>
    </citation>
    <scope>NUCLEOTIDE SEQUENCE</scope>
</reference>
<gene>
    <name evidence="3" type="ORF">UFOPK2810_00592</name>
</gene>
<evidence type="ECO:0000313" key="3">
    <source>
        <dbReference type="EMBL" id="CAB4745976.1"/>
    </source>
</evidence>
<feature type="domain" description="Aminomethyltransferase C-terminal" evidence="2">
    <location>
        <begin position="329"/>
        <end position="392"/>
    </location>
</feature>
<dbReference type="AlphaFoldDB" id="A0A6J6TFJ4"/>
<dbReference type="PANTHER" id="PTHR43757">
    <property type="entry name" value="AMINOMETHYLTRANSFERASE"/>
    <property type="match status" value="1"/>
</dbReference>
<name>A0A6J6TFJ4_9ZZZZ</name>
<dbReference type="InterPro" id="IPR028896">
    <property type="entry name" value="GcvT/YgfZ/DmdA"/>
</dbReference>
<accession>A0A6J6TFJ4</accession>
<sequence length="399" mass="44666">MIRTTPFHPRLAELSQTGLWGHWAGYLSAVRYDFSAKHEYFGVRNSAAFFDASPLYKYWIRGRDAERFLGGVMARDIRTCRPGRAQYTVWCDDAGYVLEDGVLFRHTADEFLLTSAEPNLSYLRSLIGSLQVEITDASEDYGILAVQGPRSRVILEQLAPEIATLPYFGFTPAKIAGRPVTISRTGFSGDLGYEILVEAADALDVLDAVMAAGAPHGLRPFGEQALSMVRIEAGLPLIGVEFSSSRFAYNDEERVTATELGLGWLLKNIDDDTRPFIGRRAILRELAEKTSRWSTVGLMLDWRAYNDLYVNAGLIPHMDEIPVPWETMLYDDKGERAGYATSLMYSPQMQRYIAIARVKPSLAKVGGVVHVEQTVNHEYLTVPAEIVRLPFFNPERKLA</sequence>
<dbReference type="PIRSF" id="PIRSF006487">
    <property type="entry name" value="GcvT"/>
    <property type="match status" value="1"/>
</dbReference>
<dbReference type="InterPro" id="IPR029043">
    <property type="entry name" value="GcvT/YgfZ_C"/>
</dbReference>
<dbReference type="InterPro" id="IPR027266">
    <property type="entry name" value="TrmE/GcvT-like"/>
</dbReference>
<evidence type="ECO:0000259" key="2">
    <source>
        <dbReference type="Pfam" id="PF08669"/>
    </source>
</evidence>
<dbReference type="EMBL" id="CAEZYZ010000078">
    <property type="protein sequence ID" value="CAB4745976.1"/>
    <property type="molecule type" value="Genomic_DNA"/>
</dbReference>
<organism evidence="3">
    <name type="scientific">freshwater metagenome</name>
    <dbReference type="NCBI Taxonomy" id="449393"/>
    <lineage>
        <taxon>unclassified sequences</taxon>
        <taxon>metagenomes</taxon>
        <taxon>ecological metagenomes</taxon>
    </lineage>
</organism>
<dbReference type="Pfam" id="PF01571">
    <property type="entry name" value="GCV_T"/>
    <property type="match status" value="1"/>
</dbReference>
<dbReference type="SUPFAM" id="SSF103025">
    <property type="entry name" value="Folate-binding domain"/>
    <property type="match status" value="1"/>
</dbReference>
<evidence type="ECO:0000259" key="1">
    <source>
        <dbReference type="Pfam" id="PF01571"/>
    </source>
</evidence>
<dbReference type="InterPro" id="IPR013977">
    <property type="entry name" value="GcvT_C"/>
</dbReference>
<dbReference type="SUPFAM" id="SSF101790">
    <property type="entry name" value="Aminomethyltransferase beta-barrel domain"/>
    <property type="match status" value="1"/>
</dbReference>
<proteinExistence type="predicted"/>
<dbReference type="InterPro" id="IPR006222">
    <property type="entry name" value="GCVT_N"/>
</dbReference>
<dbReference type="Gene3D" id="3.30.1360.120">
    <property type="entry name" value="Probable tRNA modification gtpase trme, domain 1"/>
    <property type="match status" value="1"/>
</dbReference>
<protein>
    <submittedName>
        <fullName evidence="3">Unannotated protein</fullName>
    </submittedName>
</protein>